<dbReference type="InterPro" id="IPR009660">
    <property type="entry name" value="Phage_A500_Gp15"/>
</dbReference>
<dbReference type="STRING" id="1122155.SAMN02745158_00543"/>
<dbReference type="EMBL" id="FQVI01000002">
    <property type="protein sequence ID" value="SHE46697.1"/>
    <property type="molecule type" value="Genomic_DNA"/>
</dbReference>
<sequence length="201" mass="23092">MGFLTEYFTNEIEAANRRIKINASFDTVLEIQNLFQEESLTEVDKIKQALKMLVVNEYQLIGLSLSQQADLLTKIFKECINIKNRGSSKKDTVPIFDFEKDGEYIYSSFMSDYGIDLLSERGKLHWKKFIALFSGLSEHTKIMEVIKIRTMKVPRYNGHNQDEIQAILDLKSCYALDVKGHGGQEGLDTLFMTLERMAVTD</sequence>
<name>A0A1M4TR02_9CLOT</name>
<evidence type="ECO:0000313" key="2">
    <source>
        <dbReference type="Proteomes" id="UP000184245"/>
    </source>
</evidence>
<gene>
    <name evidence="1" type="ORF">SAMN02745158_00543</name>
</gene>
<accession>A0A1M4TR02</accession>
<dbReference type="Proteomes" id="UP000184245">
    <property type="component" value="Unassembled WGS sequence"/>
</dbReference>
<protein>
    <submittedName>
        <fullName evidence="1">Bacteriophage Gp15 protein</fullName>
    </submittedName>
</protein>
<evidence type="ECO:0000313" key="1">
    <source>
        <dbReference type="EMBL" id="SHE46697.1"/>
    </source>
</evidence>
<dbReference type="Pfam" id="PF06854">
    <property type="entry name" value="Phage_Gp15"/>
    <property type="match status" value="1"/>
</dbReference>
<dbReference type="OrthoDB" id="1758052at2"/>
<organism evidence="1 2">
    <name type="scientific">Lactonifactor longoviformis DSM 17459</name>
    <dbReference type="NCBI Taxonomy" id="1122155"/>
    <lineage>
        <taxon>Bacteria</taxon>
        <taxon>Bacillati</taxon>
        <taxon>Bacillota</taxon>
        <taxon>Clostridia</taxon>
        <taxon>Eubacteriales</taxon>
        <taxon>Clostridiaceae</taxon>
        <taxon>Lactonifactor</taxon>
    </lineage>
</organism>
<reference evidence="1 2" key="1">
    <citation type="submission" date="2016-11" db="EMBL/GenBank/DDBJ databases">
        <authorList>
            <person name="Jaros S."/>
            <person name="Januszkiewicz K."/>
            <person name="Wedrychowicz H."/>
        </authorList>
    </citation>
    <scope>NUCLEOTIDE SEQUENCE [LARGE SCALE GENOMIC DNA]</scope>
    <source>
        <strain evidence="1 2">DSM 17459</strain>
    </source>
</reference>
<dbReference type="RefSeq" id="WP_072848813.1">
    <property type="nucleotide sequence ID" value="NZ_FQVI01000002.1"/>
</dbReference>
<keyword evidence="2" id="KW-1185">Reference proteome</keyword>
<dbReference type="AlphaFoldDB" id="A0A1M4TR02"/>
<proteinExistence type="predicted"/>